<accession>A0A3R7LX16</accession>
<dbReference type="EMBL" id="QCYY01001303">
    <property type="protein sequence ID" value="ROT79013.1"/>
    <property type="molecule type" value="Genomic_DNA"/>
</dbReference>
<evidence type="ECO:0000256" key="3">
    <source>
        <dbReference type="ARBA" id="ARBA00012483"/>
    </source>
</evidence>
<dbReference type="InterPro" id="IPR013083">
    <property type="entry name" value="Znf_RING/FYVE/PHD"/>
</dbReference>
<comment type="catalytic activity">
    <reaction evidence="1">
        <text>S-ubiquitinyl-[E2 ubiquitin-conjugating enzyme]-L-cysteine + [acceptor protein]-L-lysine = [E2 ubiquitin-conjugating enzyme]-L-cysteine + N(6)-ubiquitinyl-[acceptor protein]-L-lysine.</text>
        <dbReference type="EC" id="2.3.2.27"/>
    </reaction>
</comment>
<evidence type="ECO:0000256" key="5">
    <source>
        <dbReference type="ARBA" id="ARBA00022723"/>
    </source>
</evidence>
<protein>
    <recommendedName>
        <fullName evidence="10">E3 ubiquitin-protein ligase RNF181</fullName>
        <ecNumber evidence="3">2.3.2.27</ecNumber>
    </recommendedName>
    <alternativeName>
        <fullName evidence="11">RING finger protein 181</fullName>
    </alternativeName>
</protein>
<evidence type="ECO:0000256" key="11">
    <source>
        <dbReference type="ARBA" id="ARBA00041674"/>
    </source>
</evidence>
<evidence type="ECO:0000259" key="14">
    <source>
        <dbReference type="PROSITE" id="PS50089"/>
    </source>
</evidence>
<comment type="similarity">
    <text evidence="9">Belongs to the RNF181 family.</text>
</comment>
<evidence type="ECO:0000256" key="12">
    <source>
        <dbReference type="ARBA" id="ARBA00045940"/>
    </source>
</evidence>
<dbReference type="PANTHER" id="PTHR15710:SF160">
    <property type="entry name" value="E3 UBIQUITIN-PROTEIN LIGASE RNF181"/>
    <property type="match status" value="1"/>
</dbReference>
<keyword evidence="6 13" id="KW-0863">Zinc-finger</keyword>
<dbReference type="CDD" id="cd16669">
    <property type="entry name" value="RING-H2_RNF181"/>
    <property type="match status" value="1"/>
</dbReference>
<dbReference type="EC" id="2.3.2.27" evidence="3"/>
<dbReference type="FunFam" id="3.30.40.10:FF:000127">
    <property type="entry name" value="E3 ubiquitin-protein ligase RNF181"/>
    <property type="match status" value="1"/>
</dbReference>
<evidence type="ECO:0000256" key="2">
    <source>
        <dbReference type="ARBA" id="ARBA00004906"/>
    </source>
</evidence>
<dbReference type="GO" id="GO:0016567">
    <property type="term" value="P:protein ubiquitination"/>
    <property type="evidence" value="ECO:0007669"/>
    <property type="project" value="UniProtKB-ARBA"/>
</dbReference>
<evidence type="ECO:0000256" key="8">
    <source>
        <dbReference type="ARBA" id="ARBA00022833"/>
    </source>
</evidence>
<gene>
    <name evidence="16" type="ORF">C7M84_002266</name>
    <name evidence="15" type="ORF">C7M84_016568</name>
</gene>
<reference evidence="15 17" key="1">
    <citation type="submission" date="2018-04" db="EMBL/GenBank/DDBJ databases">
        <authorList>
            <person name="Zhang X."/>
            <person name="Yuan J."/>
            <person name="Li F."/>
            <person name="Xiang J."/>
        </authorList>
    </citation>
    <scope>NUCLEOTIDE SEQUENCE [LARGE SCALE GENOMIC DNA]</scope>
    <source>
        <tissue evidence="15">Muscle</tissue>
    </source>
</reference>
<dbReference type="AlphaFoldDB" id="A0A3R7LX16"/>
<name>A0A3R7LX16_PENVA</name>
<dbReference type="PANTHER" id="PTHR15710">
    <property type="entry name" value="E3 UBIQUITIN-PROTEIN LIGASE PRAJA"/>
    <property type="match status" value="1"/>
</dbReference>
<dbReference type="STRING" id="6689.A0A3R7LX16"/>
<dbReference type="SUPFAM" id="SSF57850">
    <property type="entry name" value="RING/U-box"/>
    <property type="match status" value="1"/>
</dbReference>
<dbReference type="GO" id="GO:0008270">
    <property type="term" value="F:zinc ion binding"/>
    <property type="evidence" value="ECO:0007669"/>
    <property type="project" value="UniProtKB-KW"/>
</dbReference>
<dbReference type="GO" id="GO:0061630">
    <property type="term" value="F:ubiquitin protein ligase activity"/>
    <property type="evidence" value="ECO:0007669"/>
    <property type="project" value="UniProtKB-EC"/>
</dbReference>
<evidence type="ECO:0000256" key="10">
    <source>
        <dbReference type="ARBA" id="ARBA00039317"/>
    </source>
</evidence>
<evidence type="ECO:0000256" key="4">
    <source>
        <dbReference type="ARBA" id="ARBA00022679"/>
    </source>
</evidence>
<evidence type="ECO:0000256" key="13">
    <source>
        <dbReference type="PROSITE-ProRule" id="PRU00175"/>
    </source>
</evidence>
<keyword evidence="4" id="KW-0808">Transferase</keyword>
<feature type="domain" description="RING-type" evidence="14">
    <location>
        <begin position="76"/>
        <end position="117"/>
    </location>
</feature>
<comment type="caution">
    <text evidence="15">The sequence shown here is derived from an EMBL/GenBank/DDBJ whole genome shotgun (WGS) entry which is preliminary data.</text>
</comment>
<dbReference type="InterPro" id="IPR001841">
    <property type="entry name" value="Znf_RING"/>
</dbReference>
<keyword evidence="17" id="KW-1185">Reference proteome</keyword>
<keyword evidence="7" id="KW-0833">Ubl conjugation pathway</keyword>
<dbReference type="PROSITE" id="PS50089">
    <property type="entry name" value="ZF_RING_2"/>
    <property type="match status" value="1"/>
</dbReference>
<keyword evidence="5" id="KW-0479">Metal-binding</keyword>
<evidence type="ECO:0000256" key="1">
    <source>
        <dbReference type="ARBA" id="ARBA00000900"/>
    </source>
</evidence>
<dbReference type="GO" id="GO:0005737">
    <property type="term" value="C:cytoplasm"/>
    <property type="evidence" value="ECO:0007669"/>
    <property type="project" value="TreeGrafter"/>
</dbReference>
<proteinExistence type="inferred from homology"/>
<sequence length="153" mass="17928">MASYFDEHNCQPLRQGETPDHFLHMARLLLHGGYWQNLQLEFSQIVGFGDKPPPPASKEFVESLETIIVKKNGGQCPVCLKEWSEGDEQKQLPCQHKFHPTCILPWLEKTNSCPMCRHEVPTDDEDYEEYRRQKKRARDREAELEILHDSMFS</sequence>
<reference evidence="15 17" key="2">
    <citation type="submission" date="2019-01" db="EMBL/GenBank/DDBJ databases">
        <title>The decoding of complex shrimp genome reveals the adaptation for benthos swimmer, frequently molting mechanism and breeding impact on genome.</title>
        <authorList>
            <person name="Sun Y."/>
            <person name="Gao Y."/>
            <person name="Yu Y."/>
        </authorList>
    </citation>
    <scope>NUCLEOTIDE SEQUENCE [LARGE SCALE GENOMIC DNA]</scope>
    <source>
        <tissue evidence="15">Muscle</tissue>
    </source>
</reference>
<evidence type="ECO:0000256" key="7">
    <source>
        <dbReference type="ARBA" id="ARBA00022786"/>
    </source>
</evidence>
<dbReference type="OrthoDB" id="21204at2759"/>
<comment type="function">
    <text evidence="12">E3 ubiquitin-protein ligase which accepts ubiquitin from an E2 ubiquitin-conjugating enzyme in the form of a thioester and then directly transfers the ubiquitin to targeted substrates. Catalyzes monoubiquitination of 26S proteasome subunit PSMC2/RPT1.</text>
</comment>
<evidence type="ECO:0000313" key="16">
    <source>
        <dbReference type="EMBL" id="ROT79013.1"/>
    </source>
</evidence>
<organism evidence="15 17">
    <name type="scientific">Penaeus vannamei</name>
    <name type="common">Whiteleg shrimp</name>
    <name type="synonym">Litopenaeus vannamei</name>
    <dbReference type="NCBI Taxonomy" id="6689"/>
    <lineage>
        <taxon>Eukaryota</taxon>
        <taxon>Metazoa</taxon>
        <taxon>Ecdysozoa</taxon>
        <taxon>Arthropoda</taxon>
        <taxon>Crustacea</taxon>
        <taxon>Multicrustacea</taxon>
        <taxon>Malacostraca</taxon>
        <taxon>Eumalacostraca</taxon>
        <taxon>Eucarida</taxon>
        <taxon>Decapoda</taxon>
        <taxon>Dendrobranchiata</taxon>
        <taxon>Penaeoidea</taxon>
        <taxon>Penaeidae</taxon>
        <taxon>Penaeus</taxon>
    </lineage>
</organism>
<evidence type="ECO:0000256" key="9">
    <source>
        <dbReference type="ARBA" id="ARBA00038197"/>
    </source>
</evidence>
<dbReference type="Proteomes" id="UP000283509">
    <property type="component" value="Unassembled WGS sequence"/>
</dbReference>
<dbReference type="SMART" id="SM00184">
    <property type="entry name" value="RING"/>
    <property type="match status" value="1"/>
</dbReference>
<dbReference type="EMBL" id="QCYY01003083">
    <property type="protein sequence ID" value="ROT65456.1"/>
    <property type="molecule type" value="Genomic_DNA"/>
</dbReference>
<dbReference type="Pfam" id="PF13639">
    <property type="entry name" value="zf-RING_2"/>
    <property type="match status" value="1"/>
</dbReference>
<evidence type="ECO:0000313" key="15">
    <source>
        <dbReference type="EMBL" id="ROT65456.1"/>
    </source>
</evidence>
<dbReference type="Gene3D" id="3.30.40.10">
    <property type="entry name" value="Zinc/RING finger domain, C3HC4 (zinc finger)"/>
    <property type="match status" value="1"/>
</dbReference>
<comment type="pathway">
    <text evidence="2">Protein modification; protein ubiquitination.</text>
</comment>
<evidence type="ECO:0000313" key="17">
    <source>
        <dbReference type="Proteomes" id="UP000283509"/>
    </source>
</evidence>
<keyword evidence="8" id="KW-0862">Zinc</keyword>
<evidence type="ECO:0000256" key="6">
    <source>
        <dbReference type="ARBA" id="ARBA00022771"/>
    </source>
</evidence>